<evidence type="ECO:0000313" key="3">
    <source>
        <dbReference type="Proteomes" id="UP000609879"/>
    </source>
</evidence>
<gene>
    <name evidence="2" type="ORF">Ade02nite_70600</name>
</gene>
<proteinExistence type="predicted"/>
<sequence length="158" mass="17817">MRAAPGRRWRPRGGATAEETARTLPGDRLLPRPDVVSTRAVTIDAPASSVWPWLVRLGSDALPIAPWPGRMRVEICEPERTLVLRTADGAWVWSLSLSTVWLKTRLISRNRIVTAGRHAAFLRTEPRRLLVERRLLRDIKQRAESIAPSAWSPPLPRP</sequence>
<feature type="compositionally biased region" description="Basic residues" evidence="1">
    <location>
        <begin position="1"/>
        <end position="11"/>
    </location>
</feature>
<protein>
    <submittedName>
        <fullName evidence="2">Uncharacterized protein</fullName>
    </submittedName>
</protein>
<dbReference type="RefSeq" id="WP_203773319.1">
    <property type="nucleotide sequence ID" value="NZ_BAAABO010000038.1"/>
</dbReference>
<accession>A0ABQ3YEK0</accession>
<reference evidence="2 3" key="1">
    <citation type="submission" date="2021-01" db="EMBL/GenBank/DDBJ databases">
        <title>Whole genome shotgun sequence of Actinoplanes deccanensis NBRC 13994.</title>
        <authorList>
            <person name="Komaki H."/>
            <person name="Tamura T."/>
        </authorList>
    </citation>
    <scope>NUCLEOTIDE SEQUENCE [LARGE SCALE GENOMIC DNA]</scope>
    <source>
        <strain evidence="2 3">NBRC 13994</strain>
    </source>
</reference>
<name>A0ABQ3YEK0_9ACTN</name>
<dbReference type="Proteomes" id="UP000609879">
    <property type="component" value="Unassembled WGS sequence"/>
</dbReference>
<feature type="region of interest" description="Disordered" evidence="1">
    <location>
        <begin position="1"/>
        <end position="21"/>
    </location>
</feature>
<evidence type="ECO:0000256" key="1">
    <source>
        <dbReference type="SAM" id="MobiDB-lite"/>
    </source>
</evidence>
<evidence type="ECO:0000313" key="2">
    <source>
        <dbReference type="EMBL" id="GID78419.1"/>
    </source>
</evidence>
<keyword evidence="3" id="KW-1185">Reference proteome</keyword>
<organism evidence="2 3">
    <name type="scientific">Paractinoplanes deccanensis</name>
    <dbReference type="NCBI Taxonomy" id="113561"/>
    <lineage>
        <taxon>Bacteria</taxon>
        <taxon>Bacillati</taxon>
        <taxon>Actinomycetota</taxon>
        <taxon>Actinomycetes</taxon>
        <taxon>Micromonosporales</taxon>
        <taxon>Micromonosporaceae</taxon>
        <taxon>Paractinoplanes</taxon>
    </lineage>
</organism>
<dbReference type="EMBL" id="BOMI01000146">
    <property type="protein sequence ID" value="GID78419.1"/>
    <property type="molecule type" value="Genomic_DNA"/>
</dbReference>
<comment type="caution">
    <text evidence="2">The sequence shown here is derived from an EMBL/GenBank/DDBJ whole genome shotgun (WGS) entry which is preliminary data.</text>
</comment>